<sequence length="265" mass="27244">MLLEGKTAVVYGGGGAIGGAAARTFAREGARVFIAGKTLSKLQEVAADIERKGGVVDIAEVDALDASSVDRHLEHVLAAAGRVDIALNAIGMFHVQGAPLAELSLEDFLFPVTAYMKSNFITAKAVALQMIQQGSGVILTLSTPGARATGPGVLGFGVTCGAIETFSRLLAAELGSSGVRVVCLRPDAIPEALPASHAQAVFEGFANRAGVTVETMLDDWVRKGALLQRPPKLAEVAEFAAFVASDRAGAMTGPIANLTCGSVLD</sequence>
<comment type="caution">
    <text evidence="3">The sequence shown here is derived from an EMBL/GenBank/DDBJ whole genome shotgun (WGS) entry which is preliminary data.</text>
</comment>
<evidence type="ECO:0000256" key="2">
    <source>
        <dbReference type="ARBA" id="ARBA00023002"/>
    </source>
</evidence>
<dbReference type="EMBL" id="SPQT01000002">
    <property type="protein sequence ID" value="TFV49741.1"/>
    <property type="molecule type" value="Genomic_DNA"/>
</dbReference>
<dbReference type="Pfam" id="PF13561">
    <property type="entry name" value="adh_short_C2"/>
    <property type="match status" value="1"/>
</dbReference>
<dbReference type="InterPro" id="IPR002347">
    <property type="entry name" value="SDR_fam"/>
</dbReference>
<dbReference type="PANTHER" id="PTHR43669:SF8">
    <property type="entry name" value="SHORT-CHAIN TYPE DEHYDROGENASE_REDUCTASE-RELATED"/>
    <property type="match status" value="1"/>
</dbReference>
<gene>
    <name evidence="3" type="ORF">E4K65_06095</name>
</gene>
<dbReference type="InterPro" id="IPR036291">
    <property type="entry name" value="NAD(P)-bd_dom_sf"/>
</dbReference>
<evidence type="ECO:0000256" key="1">
    <source>
        <dbReference type="ARBA" id="ARBA00006484"/>
    </source>
</evidence>
<dbReference type="RefSeq" id="WP_135173387.1">
    <property type="nucleotide sequence ID" value="NZ_SPQT01000002.1"/>
</dbReference>
<accession>A0A4Y9M405</accession>
<dbReference type="AlphaFoldDB" id="A0A4Y9M405"/>
<dbReference type="Gene3D" id="3.40.50.720">
    <property type="entry name" value="NAD(P)-binding Rossmann-like Domain"/>
    <property type="match status" value="1"/>
</dbReference>
<keyword evidence="2" id="KW-0560">Oxidoreductase</keyword>
<keyword evidence="4" id="KW-1185">Reference proteome</keyword>
<evidence type="ECO:0000313" key="3">
    <source>
        <dbReference type="EMBL" id="TFV49741.1"/>
    </source>
</evidence>
<dbReference type="PANTHER" id="PTHR43669">
    <property type="entry name" value="5-KETO-D-GLUCONATE 5-REDUCTASE"/>
    <property type="match status" value="1"/>
</dbReference>
<dbReference type="Proteomes" id="UP000297966">
    <property type="component" value="Unassembled WGS sequence"/>
</dbReference>
<reference evidence="3 4" key="1">
    <citation type="submission" date="2019-03" db="EMBL/GenBank/DDBJ databases">
        <title>Bradyrhizobium diversity isolated from nodules of Chamaecrista fasciculata.</title>
        <authorList>
            <person name="Klepa M.S."/>
            <person name="Urquiaga M.O."/>
            <person name="Hungria M."/>
            <person name="Delamuta J.R."/>
        </authorList>
    </citation>
    <scope>NUCLEOTIDE SEQUENCE [LARGE SCALE GENOMIC DNA]</scope>
    <source>
        <strain evidence="3 4">CNPSo 3448</strain>
    </source>
</reference>
<dbReference type="CDD" id="cd05233">
    <property type="entry name" value="SDR_c"/>
    <property type="match status" value="1"/>
</dbReference>
<protein>
    <submittedName>
        <fullName evidence="3">SDR family oxidoreductase</fullName>
    </submittedName>
</protein>
<evidence type="ECO:0000313" key="4">
    <source>
        <dbReference type="Proteomes" id="UP000297966"/>
    </source>
</evidence>
<dbReference type="OrthoDB" id="7301144at2"/>
<dbReference type="GO" id="GO:0016491">
    <property type="term" value="F:oxidoreductase activity"/>
    <property type="evidence" value="ECO:0007669"/>
    <property type="project" value="UniProtKB-KW"/>
</dbReference>
<dbReference type="PRINTS" id="PR00081">
    <property type="entry name" value="GDHRDH"/>
</dbReference>
<comment type="similarity">
    <text evidence="1">Belongs to the short-chain dehydrogenases/reductases (SDR) family.</text>
</comment>
<dbReference type="SUPFAM" id="SSF51735">
    <property type="entry name" value="NAD(P)-binding Rossmann-fold domains"/>
    <property type="match status" value="1"/>
</dbReference>
<organism evidence="3 4">
    <name type="scientific">Bradyrhizobium niftali</name>
    <dbReference type="NCBI Taxonomy" id="2560055"/>
    <lineage>
        <taxon>Bacteria</taxon>
        <taxon>Pseudomonadati</taxon>
        <taxon>Pseudomonadota</taxon>
        <taxon>Alphaproteobacteria</taxon>
        <taxon>Hyphomicrobiales</taxon>
        <taxon>Nitrobacteraceae</taxon>
        <taxon>Bradyrhizobium</taxon>
    </lineage>
</organism>
<name>A0A4Y9M405_9BRAD</name>
<proteinExistence type="inferred from homology"/>